<dbReference type="AlphaFoldDB" id="A0A1Y2DHD8"/>
<reference evidence="2 3" key="1">
    <citation type="submission" date="2016-07" db="EMBL/GenBank/DDBJ databases">
        <title>Pervasive Adenine N6-methylation of Active Genes in Fungi.</title>
        <authorList>
            <consortium name="DOE Joint Genome Institute"/>
            <person name="Mondo S.J."/>
            <person name="Dannebaum R.O."/>
            <person name="Kuo R.C."/>
            <person name="Labutti K."/>
            <person name="Haridas S."/>
            <person name="Kuo A."/>
            <person name="Salamov A."/>
            <person name="Ahrendt S.R."/>
            <person name="Lipzen A."/>
            <person name="Sullivan W."/>
            <person name="Andreopoulos W.B."/>
            <person name="Clum A."/>
            <person name="Lindquist E."/>
            <person name="Daum C."/>
            <person name="Ramamoorthy G.K."/>
            <person name="Gryganskyi A."/>
            <person name="Culley D."/>
            <person name="Magnuson J.K."/>
            <person name="James T.Y."/>
            <person name="O'Malley M.A."/>
            <person name="Stajich J.E."/>
            <person name="Spatafora J.W."/>
            <person name="Visel A."/>
            <person name="Grigoriev I.V."/>
        </authorList>
    </citation>
    <scope>NUCLEOTIDE SEQUENCE [LARGE SCALE GENOMIC DNA]</scope>
    <source>
        <strain evidence="2 3">CBS 129021</strain>
    </source>
</reference>
<dbReference type="GO" id="GO:0004672">
    <property type="term" value="F:protein kinase activity"/>
    <property type="evidence" value="ECO:0007669"/>
    <property type="project" value="InterPro"/>
</dbReference>
<gene>
    <name evidence="2" type="ORF">BCR38DRAFT_74002</name>
</gene>
<proteinExistence type="predicted"/>
<dbReference type="EMBL" id="MCFJ01000016">
    <property type="protein sequence ID" value="ORY58514.1"/>
    <property type="molecule type" value="Genomic_DNA"/>
</dbReference>
<dbReference type="Pfam" id="PF01636">
    <property type="entry name" value="APH"/>
    <property type="match status" value="1"/>
</dbReference>
<comment type="caution">
    <text evidence="2">The sequence shown here is derived from an EMBL/GenBank/DDBJ whole genome shotgun (WGS) entry which is preliminary data.</text>
</comment>
<organism evidence="2 3">
    <name type="scientific">Pseudomassariella vexata</name>
    <dbReference type="NCBI Taxonomy" id="1141098"/>
    <lineage>
        <taxon>Eukaryota</taxon>
        <taxon>Fungi</taxon>
        <taxon>Dikarya</taxon>
        <taxon>Ascomycota</taxon>
        <taxon>Pezizomycotina</taxon>
        <taxon>Sordariomycetes</taxon>
        <taxon>Xylariomycetidae</taxon>
        <taxon>Amphisphaeriales</taxon>
        <taxon>Pseudomassariaceae</taxon>
        <taxon>Pseudomassariella</taxon>
    </lineage>
</organism>
<dbReference type="GeneID" id="63781812"/>
<dbReference type="CDD" id="cd05120">
    <property type="entry name" value="APH_ChoK_like"/>
    <property type="match status" value="1"/>
</dbReference>
<dbReference type="SUPFAM" id="SSF56112">
    <property type="entry name" value="Protein kinase-like (PK-like)"/>
    <property type="match status" value="1"/>
</dbReference>
<keyword evidence="3" id="KW-1185">Reference proteome</keyword>
<dbReference type="InterPro" id="IPR011009">
    <property type="entry name" value="Kinase-like_dom_sf"/>
</dbReference>
<feature type="domain" description="Protein kinase" evidence="1">
    <location>
        <begin position="1"/>
        <end position="247"/>
    </location>
</feature>
<dbReference type="InParanoid" id="A0A1Y2DHD8"/>
<dbReference type="PANTHER" id="PTHR21310">
    <property type="entry name" value="AMINOGLYCOSIDE PHOSPHOTRANSFERASE-RELATED-RELATED"/>
    <property type="match status" value="1"/>
</dbReference>
<dbReference type="Proteomes" id="UP000193689">
    <property type="component" value="Unassembled WGS sequence"/>
</dbReference>
<dbReference type="InterPro" id="IPR051678">
    <property type="entry name" value="AGP_Transferase"/>
</dbReference>
<protein>
    <submittedName>
        <fullName evidence="2">Kinase-like domain-containing protein</fullName>
    </submittedName>
</protein>
<accession>A0A1Y2DHD8</accession>
<dbReference type="PANTHER" id="PTHR21310:SF15">
    <property type="entry name" value="AMINOGLYCOSIDE PHOSPHOTRANSFERASE DOMAIN-CONTAINING PROTEIN"/>
    <property type="match status" value="1"/>
</dbReference>
<dbReference type="InterPro" id="IPR000719">
    <property type="entry name" value="Prot_kinase_dom"/>
</dbReference>
<evidence type="ECO:0000313" key="3">
    <source>
        <dbReference type="Proteomes" id="UP000193689"/>
    </source>
</evidence>
<name>A0A1Y2DHD8_9PEZI</name>
<keyword evidence="2" id="KW-0808">Transferase</keyword>
<dbReference type="Gene3D" id="3.90.1200.10">
    <property type="match status" value="1"/>
</dbReference>
<dbReference type="PROSITE" id="PS50011">
    <property type="entry name" value="PROTEIN_KINASE_DOM"/>
    <property type="match status" value="1"/>
</dbReference>
<dbReference type="STRING" id="1141098.A0A1Y2DHD8"/>
<dbReference type="OrthoDB" id="2906425at2759"/>
<dbReference type="GO" id="GO:0005524">
    <property type="term" value="F:ATP binding"/>
    <property type="evidence" value="ECO:0007669"/>
    <property type="project" value="InterPro"/>
</dbReference>
<dbReference type="RefSeq" id="XP_040711431.1">
    <property type="nucleotide sequence ID" value="XM_040865600.1"/>
</dbReference>
<keyword evidence="2" id="KW-0418">Kinase</keyword>
<evidence type="ECO:0000313" key="2">
    <source>
        <dbReference type="EMBL" id="ORY58514.1"/>
    </source>
</evidence>
<sequence length="247" mass="28809">MAQELREEGCFAKTYERKYYHRHGTFIKRTLRPREFRTGHLGLHIPRVNKERLRNEAESLRFIRQHTNIPVPTVYCDFEDDEAYYLIEEYVDGASMSDLSEDEKKLRLELKTHLTTLKTLKSNRIGGPTGLVIPPYRVMRRTDEDAWALRPSNSDEYVFCHNDLSQQNVVVDPLTLKIQAIVDWEYAGFFPSCFQWPFYNRLGPSSALEGETDDSFELLDFLQSQVEAGQVLDQIDRQKTRDPLAIG</sequence>
<dbReference type="InterPro" id="IPR002575">
    <property type="entry name" value="Aminoglycoside_PTrfase"/>
</dbReference>
<evidence type="ECO:0000259" key="1">
    <source>
        <dbReference type="PROSITE" id="PS50011"/>
    </source>
</evidence>